<evidence type="ECO:0000256" key="5">
    <source>
        <dbReference type="ARBA" id="ARBA00023163"/>
    </source>
</evidence>
<dbReference type="InterPro" id="IPR006027">
    <property type="entry name" value="NusB_RsmB_TIM44"/>
</dbReference>
<dbReference type="InterPro" id="IPR035926">
    <property type="entry name" value="NusB-like_sf"/>
</dbReference>
<proteinExistence type="inferred from homology"/>
<evidence type="ECO:0000256" key="3">
    <source>
        <dbReference type="ARBA" id="ARBA00022884"/>
    </source>
</evidence>
<dbReference type="GO" id="GO:0006353">
    <property type="term" value="P:DNA-templated transcription termination"/>
    <property type="evidence" value="ECO:0007669"/>
    <property type="project" value="InterPro"/>
</dbReference>
<dbReference type="GO" id="GO:0005829">
    <property type="term" value="C:cytosol"/>
    <property type="evidence" value="ECO:0007669"/>
    <property type="project" value="TreeGrafter"/>
</dbReference>
<keyword evidence="3" id="KW-0694">RNA-binding</keyword>
<dbReference type="Pfam" id="PF01029">
    <property type="entry name" value="NusB"/>
    <property type="match status" value="1"/>
</dbReference>
<keyword evidence="2" id="KW-0889">Transcription antitermination</keyword>
<dbReference type="NCBIfam" id="TIGR01951">
    <property type="entry name" value="nusB"/>
    <property type="match status" value="1"/>
</dbReference>
<keyword evidence="5" id="KW-0804">Transcription</keyword>
<evidence type="ECO:0000313" key="7">
    <source>
        <dbReference type="EMBL" id="AVI51468.1"/>
    </source>
</evidence>
<dbReference type="GO" id="GO:0031564">
    <property type="term" value="P:transcription antitermination"/>
    <property type="evidence" value="ECO:0007669"/>
    <property type="project" value="UniProtKB-KW"/>
</dbReference>
<evidence type="ECO:0000259" key="6">
    <source>
        <dbReference type="Pfam" id="PF01029"/>
    </source>
</evidence>
<comment type="similarity">
    <text evidence="1">Belongs to the NusB family.</text>
</comment>
<dbReference type="PANTHER" id="PTHR11078">
    <property type="entry name" value="N UTILIZATION SUBSTANCE PROTEIN B-RELATED"/>
    <property type="match status" value="1"/>
</dbReference>
<reference evidence="7 8" key="1">
    <citation type="submission" date="2018-02" db="EMBL/GenBank/DDBJ databases">
        <title>Genomic analysis of the strain RR4-38 isolated from a seawater recirculating aquaculture system.</title>
        <authorList>
            <person name="Kim Y.-S."/>
            <person name="Jang Y.H."/>
            <person name="Kim K.-H."/>
        </authorList>
    </citation>
    <scope>NUCLEOTIDE SEQUENCE [LARGE SCALE GENOMIC DNA]</scope>
    <source>
        <strain evidence="7 8">RR4-38</strain>
    </source>
</reference>
<dbReference type="OrthoDB" id="9787568at2"/>
<dbReference type="RefSeq" id="WP_105216708.1">
    <property type="nucleotide sequence ID" value="NZ_CP027062.1"/>
</dbReference>
<sequence length="314" mass="37074">MLTRRHIRVKVLQSIYAFRQGEHQDIKEQEKFLLYSISQMHELYLLLLQSMVALREHGEKHLVKSQKKFLATETEKNPSKNFVNNKLLQLLATHSDLQKTLQNKKLNYWKDDDEYIAILFNELVNQEFYKDYLQLKNPSFNQDKDFVISLYKQVIAPNEKLYEYLEDRRLTWLDDYPIVNTVLVKVLAKVNENNITSTLIPELYKNSEDRDYALELLRKVLLNDEKLMSEIDGKTPNWDKDRIAELDMIILKMGIAEFLYFPSIPVRASINEYLEISKEYSTPKSSLFINGILDKIVKEFTDNGKLNKIGRGLR</sequence>
<protein>
    <submittedName>
        <fullName evidence="7">Transcription antitermination factor NusB</fullName>
    </submittedName>
</protein>
<dbReference type="AlphaFoldDB" id="A0A2S0HXW4"/>
<dbReference type="GO" id="GO:0003723">
    <property type="term" value="F:RNA binding"/>
    <property type="evidence" value="ECO:0007669"/>
    <property type="project" value="UniProtKB-KW"/>
</dbReference>
<dbReference type="SUPFAM" id="SSF48013">
    <property type="entry name" value="NusB-like"/>
    <property type="match status" value="1"/>
</dbReference>
<keyword evidence="8" id="KW-1185">Reference proteome</keyword>
<evidence type="ECO:0000256" key="2">
    <source>
        <dbReference type="ARBA" id="ARBA00022814"/>
    </source>
</evidence>
<accession>A0A2S0HXW4</accession>
<feature type="domain" description="NusB/RsmB/TIM44" evidence="6">
    <location>
        <begin position="184"/>
        <end position="298"/>
    </location>
</feature>
<dbReference type="PANTHER" id="PTHR11078:SF3">
    <property type="entry name" value="ANTITERMINATION NUSB DOMAIN-CONTAINING PROTEIN"/>
    <property type="match status" value="1"/>
</dbReference>
<gene>
    <name evidence="7" type="primary">nusB</name>
    <name evidence="7" type="ORF">C5O00_09915</name>
</gene>
<keyword evidence="4" id="KW-0805">Transcription regulation</keyword>
<name>A0A2S0HXW4_9FLAO</name>
<dbReference type="KEGG" id="aue:C5O00_09915"/>
<dbReference type="Gene3D" id="1.10.940.10">
    <property type="entry name" value="NusB-like"/>
    <property type="match status" value="1"/>
</dbReference>
<evidence type="ECO:0000256" key="1">
    <source>
        <dbReference type="ARBA" id="ARBA00005952"/>
    </source>
</evidence>
<dbReference type="InterPro" id="IPR011605">
    <property type="entry name" value="NusB_fam"/>
</dbReference>
<organism evidence="7 8">
    <name type="scientific">Pukyongia salina</name>
    <dbReference type="NCBI Taxonomy" id="2094025"/>
    <lineage>
        <taxon>Bacteria</taxon>
        <taxon>Pseudomonadati</taxon>
        <taxon>Bacteroidota</taxon>
        <taxon>Flavobacteriia</taxon>
        <taxon>Flavobacteriales</taxon>
        <taxon>Flavobacteriaceae</taxon>
        <taxon>Pukyongia</taxon>
    </lineage>
</organism>
<dbReference type="Proteomes" id="UP000238442">
    <property type="component" value="Chromosome"/>
</dbReference>
<evidence type="ECO:0000313" key="8">
    <source>
        <dbReference type="Proteomes" id="UP000238442"/>
    </source>
</evidence>
<evidence type="ECO:0000256" key="4">
    <source>
        <dbReference type="ARBA" id="ARBA00023015"/>
    </source>
</evidence>
<dbReference type="EMBL" id="CP027062">
    <property type="protein sequence ID" value="AVI51468.1"/>
    <property type="molecule type" value="Genomic_DNA"/>
</dbReference>